<sequence>MTDIAAIVLAFSPFVLGFFLVRCHLNGKRLMRESDLMKRRVTTLEFEITEANRAKEAAQMIAERLKPFEKVADADDEAKKILDRVRELSSAHIAEAKAESDALRAAAADLTAKAKAAAENVAKQAQIDADAMSRRAKQEADAVLQAAREKASEAMALVGREQALLASVTALENRLNGYDDSYIQPAALLLEGLAEAYGSNDAAVDLKAAREHSRILLKTGRAAACDYAEPKRASTAKRFVADAFNGAVDSVLARVKVDNVGKLAQEIKDACAVINYHGAAFRNARVTDEYLAARMAELQAAGRFQALLKKEQEEQRAIKERIREEARAQREFETAQRAAAKEEERVRKALAEAQRRFETAAAEDRAKMEERLQSLQAALAEAEAKSARALSMAQQTRAGHCYVISNEGSFGAEVLKIGMTRRLDPLDRVRELGDASVPFEFDVHAMVYSDDAPTLEKTLHRVFNETRVNMVNPRKEFFRVGLADVKQKLSELGVEAEFTITAAAREYRETMALRHASAEQRRAALAAVLAAEEHLEDDAEDAAVSSVHTDAA</sequence>
<gene>
    <name evidence="3" type="ORF">ACFQNJ_02060</name>
</gene>
<comment type="caution">
    <text evidence="3">The sequence shown here is derived from an EMBL/GenBank/DDBJ whole genome shotgun (WGS) entry which is preliminary data.</text>
</comment>
<dbReference type="EMBL" id="JBHTBX010000001">
    <property type="protein sequence ID" value="MFC7433291.1"/>
    <property type="molecule type" value="Genomic_DNA"/>
</dbReference>
<keyword evidence="4" id="KW-1185">Reference proteome</keyword>
<keyword evidence="1" id="KW-0175">Coiled coil</keyword>
<feature type="coiled-coil region" evidence="1">
    <location>
        <begin position="308"/>
        <end position="392"/>
    </location>
</feature>
<evidence type="ECO:0000256" key="1">
    <source>
        <dbReference type="SAM" id="Coils"/>
    </source>
</evidence>
<organism evidence="3 4">
    <name type="scientific">Hydrogenophaga bisanensis</name>
    <dbReference type="NCBI Taxonomy" id="439611"/>
    <lineage>
        <taxon>Bacteria</taxon>
        <taxon>Pseudomonadati</taxon>
        <taxon>Pseudomonadota</taxon>
        <taxon>Betaproteobacteria</taxon>
        <taxon>Burkholderiales</taxon>
        <taxon>Comamonadaceae</taxon>
        <taxon>Hydrogenophaga</taxon>
    </lineage>
</organism>
<protein>
    <submittedName>
        <fullName evidence="3">DUF4041 domain-containing protein</fullName>
    </submittedName>
</protein>
<feature type="coiled-coil region" evidence="1">
    <location>
        <begin position="71"/>
        <end position="135"/>
    </location>
</feature>
<proteinExistence type="predicted"/>
<dbReference type="Pfam" id="PF13455">
    <property type="entry name" value="MUG113"/>
    <property type="match status" value="1"/>
</dbReference>
<feature type="domain" description="Bacteriophage T5 Orf172 DNA-binding" evidence="2">
    <location>
        <begin position="409"/>
        <end position="492"/>
    </location>
</feature>
<dbReference type="Pfam" id="PF13250">
    <property type="entry name" value="SNIPE"/>
    <property type="match status" value="1"/>
</dbReference>
<dbReference type="RefSeq" id="WP_382253431.1">
    <property type="nucleotide sequence ID" value="NZ_JBHTBX010000001.1"/>
</dbReference>
<dbReference type="PANTHER" id="PTHR23159:SF66">
    <property type="entry name" value="OS04G0158400 PROTEIN"/>
    <property type="match status" value="1"/>
</dbReference>
<dbReference type="InterPro" id="IPR025280">
    <property type="entry name" value="SNIPE"/>
</dbReference>
<evidence type="ECO:0000313" key="3">
    <source>
        <dbReference type="EMBL" id="MFC7433291.1"/>
    </source>
</evidence>
<accession>A0ABW2R4D8</accession>
<name>A0ABW2R4D8_9BURK</name>
<evidence type="ECO:0000259" key="2">
    <source>
        <dbReference type="SMART" id="SM00974"/>
    </source>
</evidence>
<dbReference type="Proteomes" id="UP001596495">
    <property type="component" value="Unassembled WGS sequence"/>
</dbReference>
<dbReference type="PANTHER" id="PTHR23159">
    <property type="entry name" value="CENTROSOMAL PROTEIN 2"/>
    <property type="match status" value="1"/>
</dbReference>
<reference evidence="4" key="1">
    <citation type="journal article" date="2019" name="Int. J. Syst. Evol. Microbiol.">
        <title>The Global Catalogue of Microorganisms (GCM) 10K type strain sequencing project: providing services to taxonomists for standard genome sequencing and annotation.</title>
        <authorList>
            <consortium name="The Broad Institute Genomics Platform"/>
            <consortium name="The Broad Institute Genome Sequencing Center for Infectious Disease"/>
            <person name="Wu L."/>
            <person name="Ma J."/>
        </authorList>
    </citation>
    <scope>NUCLEOTIDE SEQUENCE [LARGE SCALE GENOMIC DNA]</scope>
    <source>
        <strain evidence="4">CCUG 54518</strain>
    </source>
</reference>
<dbReference type="InterPro" id="IPR018306">
    <property type="entry name" value="Phage_T5_Orf172_DNA-bd"/>
</dbReference>
<evidence type="ECO:0000313" key="4">
    <source>
        <dbReference type="Proteomes" id="UP001596495"/>
    </source>
</evidence>
<dbReference type="SMART" id="SM00974">
    <property type="entry name" value="T5orf172"/>
    <property type="match status" value="1"/>
</dbReference>